<dbReference type="EMBL" id="ML738587">
    <property type="protein sequence ID" value="KAE8167836.1"/>
    <property type="molecule type" value="Genomic_DNA"/>
</dbReference>
<reference evidence="2 3" key="1">
    <citation type="submission" date="2019-04" db="EMBL/GenBank/DDBJ databases">
        <title>Friends and foes A comparative genomics study of 23 Aspergillus species from section Flavi.</title>
        <authorList>
            <consortium name="DOE Joint Genome Institute"/>
            <person name="Kjaerbolling I."/>
            <person name="Vesth T."/>
            <person name="Frisvad J.C."/>
            <person name="Nybo J.L."/>
            <person name="Theobald S."/>
            <person name="Kildgaard S."/>
            <person name="Isbrandt T."/>
            <person name="Kuo A."/>
            <person name="Sato A."/>
            <person name="Lyhne E.K."/>
            <person name="Kogle M.E."/>
            <person name="Wiebenga A."/>
            <person name="Kun R.S."/>
            <person name="Lubbers R.J."/>
            <person name="Makela M.R."/>
            <person name="Barry K."/>
            <person name="Chovatia M."/>
            <person name="Clum A."/>
            <person name="Daum C."/>
            <person name="Haridas S."/>
            <person name="He G."/>
            <person name="LaButti K."/>
            <person name="Lipzen A."/>
            <person name="Mondo S."/>
            <person name="Riley R."/>
            <person name="Salamov A."/>
            <person name="Simmons B.A."/>
            <person name="Magnuson J.K."/>
            <person name="Henrissat B."/>
            <person name="Mortensen U.H."/>
            <person name="Larsen T.O."/>
            <person name="Devries R.P."/>
            <person name="Grigoriev I.V."/>
            <person name="Machida M."/>
            <person name="Baker S.E."/>
            <person name="Andersen M.R."/>
        </authorList>
    </citation>
    <scope>NUCLEOTIDE SEQUENCE [LARGE SCALE GENOMIC DNA]</scope>
    <source>
        <strain evidence="2 3">CBS 117626</strain>
    </source>
</reference>
<feature type="signal peptide" evidence="1">
    <location>
        <begin position="1"/>
        <end position="19"/>
    </location>
</feature>
<gene>
    <name evidence="2" type="ORF">BDV40DRAFT_294954</name>
</gene>
<keyword evidence="3" id="KW-1185">Reference proteome</keyword>
<protein>
    <submittedName>
        <fullName evidence="2">Uncharacterized protein</fullName>
    </submittedName>
</protein>
<evidence type="ECO:0000313" key="2">
    <source>
        <dbReference type="EMBL" id="KAE8167836.1"/>
    </source>
</evidence>
<evidence type="ECO:0000256" key="1">
    <source>
        <dbReference type="SAM" id="SignalP"/>
    </source>
</evidence>
<dbReference type="Proteomes" id="UP000326950">
    <property type="component" value="Unassembled WGS sequence"/>
</dbReference>
<sequence length="133" mass="13652">MICRIVLLAAGAALSLVAGHNSPEDSQTVAYGEQKVETSLTLKNCCSHETPATVTATVTDCGKTAATTVTVTTAVDTVTLTVTSTITTVGETVTETITDMSIITEATISTTTTCSTMGNGGPEKRWGALTTTF</sequence>
<proteinExistence type="predicted"/>
<evidence type="ECO:0000313" key="3">
    <source>
        <dbReference type="Proteomes" id="UP000326950"/>
    </source>
</evidence>
<feature type="chain" id="PRO_5024820700" evidence="1">
    <location>
        <begin position="20"/>
        <end position="133"/>
    </location>
</feature>
<keyword evidence="1" id="KW-0732">Signal</keyword>
<accession>A0A5N6V9Y6</accession>
<name>A0A5N6V9Y6_ASPTM</name>
<organism evidence="2 3">
    <name type="scientific">Aspergillus tamarii</name>
    <dbReference type="NCBI Taxonomy" id="41984"/>
    <lineage>
        <taxon>Eukaryota</taxon>
        <taxon>Fungi</taxon>
        <taxon>Dikarya</taxon>
        <taxon>Ascomycota</taxon>
        <taxon>Pezizomycotina</taxon>
        <taxon>Eurotiomycetes</taxon>
        <taxon>Eurotiomycetidae</taxon>
        <taxon>Eurotiales</taxon>
        <taxon>Aspergillaceae</taxon>
        <taxon>Aspergillus</taxon>
        <taxon>Aspergillus subgen. Circumdati</taxon>
    </lineage>
</organism>
<dbReference type="AlphaFoldDB" id="A0A5N6V9Y6"/>